<dbReference type="CDD" id="cd03768">
    <property type="entry name" value="SR_ResInv"/>
    <property type="match status" value="1"/>
</dbReference>
<dbReference type="EMBL" id="CACRUH010000016">
    <property type="protein sequence ID" value="VYT93610.1"/>
    <property type="molecule type" value="Genomic_DNA"/>
</dbReference>
<dbReference type="PROSITE" id="PS51736">
    <property type="entry name" value="RECOMBINASES_3"/>
    <property type="match status" value="1"/>
</dbReference>
<accession>A0A6N3AVD6</accession>
<keyword evidence="1" id="KW-0229">DNA integration</keyword>
<dbReference type="GO" id="GO:0000150">
    <property type="term" value="F:DNA strand exchange activity"/>
    <property type="evidence" value="ECO:0007669"/>
    <property type="project" value="InterPro"/>
</dbReference>
<feature type="domain" description="Resolvase/invertase-type recombinase catalytic" evidence="6">
    <location>
        <begin position="3"/>
        <end position="150"/>
    </location>
</feature>
<dbReference type="PANTHER" id="PTHR30461:SF23">
    <property type="entry name" value="DNA RECOMBINASE-RELATED"/>
    <property type="match status" value="1"/>
</dbReference>
<keyword evidence="3" id="KW-0233">DNA recombination</keyword>
<evidence type="ECO:0000256" key="3">
    <source>
        <dbReference type="ARBA" id="ARBA00023172"/>
    </source>
</evidence>
<dbReference type="InterPro" id="IPR011109">
    <property type="entry name" value="DNA_bind_recombinase_dom"/>
</dbReference>
<dbReference type="InterPro" id="IPR025827">
    <property type="entry name" value="Zn_ribbon_recom_dom"/>
</dbReference>
<dbReference type="PROSITE" id="PS51737">
    <property type="entry name" value="RECOMBINASE_DNA_BIND"/>
    <property type="match status" value="1"/>
</dbReference>
<evidence type="ECO:0000256" key="5">
    <source>
        <dbReference type="PROSITE-ProRule" id="PRU10137"/>
    </source>
</evidence>
<keyword evidence="2" id="KW-0238">DNA-binding</keyword>
<dbReference type="InterPro" id="IPR050639">
    <property type="entry name" value="SSR_resolvase"/>
</dbReference>
<name>A0A6N3AVD6_9FIRM</name>
<reference evidence="8" key="1">
    <citation type="submission" date="2019-11" db="EMBL/GenBank/DDBJ databases">
        <authorList>
            <person name="Feng L."/>
        </authorList>
    </citation>
    <scope>NUCLEOTIDE SEQUENCE</scope>
    <source>
        <strain evidence="8">ChathewayiLFYP18</strain>
    </source>
</reference>
<evidence type="ECO:0000256" key="4">
    <source>
        <dbReference type="PIRSR" id="PIRSR606118-50"/>
    </source>
</evidence>
<evidence type="ECO:0000313" key="8">
    <source>
        <dbReference type="EMBL" id="VYT93610.1"/>
    </source>
</evidence>
<feature type="domain" description="Recombinase" evidence="7">
    <location>
        <begin position="159"/>
        <end position="262"/>
    </location>
</feature>
<dbReference type="PROSITE" id="PS00397">
    <property type="entry name" value="RECOMBINASES_1"/>
    <property type="match status" value="1"/>
</dbReference>
<dbReference type="SUPFAM" id="SSF53041">
    <property type="entry name" value="Resolvase-like"/>
    <property type="match status" value="1"/>
</dbReference>
<feature type="active site" description="O-(5'-phospho-DNA)-serine intermediate" evidence="4 5">
    <location>
        <position position="11"/>
    </location>
</feature>
<gene>
    <name evidence="8" type="primary">hin_3</name>
    <name evidence="8" type="ORF">CHLFYP18_05945</name>
</gene>
<evidence type="ECO:0000259" key="7">
    <source>
        <dbReference type="PROSITE" id="PS51737"/>
    </source>
</evidence>
<protein>
    <submittedName>
        <fullName evidence="8">DNA-invertase hin</fullName>
    </submittedName>
</protein>
<evidence type="ECO:0000256" key="1">
    <source>
        <dbReference type="ARBA" id="ARBA00022908"/>
    </source>
</evidence>
<dbReference type="Pfam" id="PF13408">
    <property type="entry name" value="Zn_ribbon_recom"/>
    <property type="match status" value="1"/>
</dbReference>
<dbReference type="Gene3D" id="3.90.1750.20">
    <property type="entry name" value="Putative Large Serine Recombinase, Chain B, Domain 2"/>
    <property type="match status" value="1"/>
</dbReference>
<organism evidence="8">
    <name type="scientific">Hungatella hathewayi</name>
    <dbReference type="NCBI Taxonomy" id="154046"/>
    <lineage>
        <taxon>Bacteria</taxon>
        <taxon>Bacillati</taxon>
        <taxon>Bacillota</taxon>
        <taxon>Clostridia</taxon>
        <taxon>Lachnospirales</taxon>
        <taxon>Lachnospiraceae</taxon>
        <taxon>Hungatella</taxon>
    </lineage>
</organism>
<dbReference type="PANTHER" id="PTHR30461">
    <property type="entry name" value="DNA-INVERTASE FROM LAMBDOID PROPHAGE"/>
    <property type="match status" value="1"/>
</dbReference>
<evidence type="ECO:0000259" key="6">
    <source>
        <dbReference type="PROSITE" id="PS51736"/>
    </source>
</evidence>
<dbReference type="InterPro" id="IPR038109">
    <property type="entry name" value="DNA_bind_recomb_sf"/>
</dbReference>
<proteinExistence type="predicted"/>
<dbReference type="AlphaFoldDB" id="A0A6N3AVD6"/>
<dbReference type="InterPro" id="IPR036162">
    <property type="entry name" value="Resolvase-like_N_sf"/>
</dbReference>
<dbReference type="RefSeq" id="WP_156832501.1">
    <property type="nucleotide sequence ID" value="NZ_CACRUH010000016.1"/>
</dbReference>
<dbReference type="Pfam" id="PF00239">
    <property type="entry name" value="Resolvase"/>
    <property type="match status" value="1"/>
</dbReference>
<dbReference type="InterPro" id="IPR006118">
    <property type="entry name" value="Recombinase_CS"/>
</dbReference>
<dbReference type="GO" id="GO:0003677">
    <property type="term" value="F:DNA binding"/>
    <property type="evidence" value="ECO:0007669"/>
    <property type="project" value="UniProtKB-KW"/>
</dbReference>
<dbReference type="Gene3D" id="3.40.50.1390">
    <property type="entry name" value="Resolvase, N-terminal catalytic domain"/>
    <property type="match status" value="1"/>
</dbReference>
<evidence type="ECO:0000256" key="2">
    <source>
        <dbReference type="ARBA" id="ARBA00023125"/>
    </source>
</evidence>
<dbReference type="InterPro" id="IPR006119">
    <property type="entry name" value="Resolv_N"/>
</dbReference>
<dbReference type="Pfam" id="PF07508">
    <property type="entry name" value="Recombinase"/>
    <property type="match status" value="1"/>
</dbReference>
<dbReference type="SMART" id="SM00857">
    <property type="entry name" value="Resolvase"/>
    <property type="match status" value="1"/>
</dbReference>
<sequence length="466" mass="53333">MIKGACYVRVSTENQLENYSIEEQTERLTAYCKAKDITIVKFYTDGGYSGGNVNRPGLQQMLGDIAAGIIDTVIVYKLDRLSRSQKDTLMLIEDKFLANHVDFVSINENFDTSTPFGRAMIGILSVFAQLEKDQITERFTMGRVGRARNGYFHGGAYAPTGYDYADGNLVVNEYEALQVRELYERFASGHTLHSCWIYMQDKYTTKYGGWKSETLVRNVLKNEVYLGKVKFKGKLYSGNHTPIISQDLYDRVQQMFLNSSKSDAAQTGRTYTRSPFKAKTLLSNLIYCQKCGARFHGEHGNYSCYSRTKGDKRYVIDPDCKNKKWKIEELDALVIHYITNLDFNELQPEPDALQEQQPLKPDYNARIREIDKQVEKLIELYQIGGIPINVISERIQSLAKEKNTLTEILEAPQPESLTLQDLRAAKDRFVNLLESGDLQEKRYCLTILIDKILIDDDAINIILRKI</sequence>
<dbReference type="GO" id="GO:0015074">
    <property type="term" value="P:DNA integration"/>
    <property type="evidence" value="ECO:0007669"/>
    <property type="project" value="UniProtKB-KW"/>
</dbReference>